<accession>A0A285VJ61</accession>
<dbReference type="AlphaFoldDB" id="A0A285VJ61"/>
<dbReference type="Proteomes" id="UP000219688">
    <property type="component" value="Unassembled WGS sequence"/>
</dbReference>
<protein>
    <submittedName>
        <fullName evidence="1">Uncharacterized protein</fullName>
    </submittedName>
</protein>
<sequence length="101" mass="10933">MTRIFATDWKYEKRRNDGTNYYGSHGRILENPGSVSVDVVLKGQLDGTILQKVVSGGLLGGLVQAASGKRIRLRPGDKVSIKNDIAEVLVPYMTSDPKGGT</sequence>
<evidence type="ECO:0000313" key="1">
    <source>
        <dbReference type="EMBL" id="SOC54023.1"/>
    </source>
</evidence>
<reference evidence="2" key="1">
    <citation type="submission" date="2017-08" db="EMBL/GenBank/DDBJ databases">
        <authorList>
            <person name="Varghese N."/>
            <person name="Submissions S."/>
        </authorList>
    </citation>
    <scope>NUCLEOTIDE SEQUENCE [LARGE SCALE GENOMIC DNA]</scope>
    <source>
        <strain evidence="2">USBA17B2</strain>
    </source>
</reference>
<organism evidence="1 2">
    <name type="scientific">Ornithinimicrobium cerasi</name>
    <dbReference type="NCBI Taxonomy" id="2248773"/>
    <lineage>
        <taxon>Bacteria</taxon>
        <taxon>Bacillati</taxon>
        <taxon>Actinomycetota</taxon>
        <taxon>Actinomycetes</taxon>
        <taxon>Micrococcales</taxon>
        <taxon>Ornithinimicrobiaceae</taxon>
        <taxon>Ornithinimicrobium</taxon>
    </lineage>
</organism>
<name>A0A285VJ61_9MICO</name>
<keyword evidence="2" id="KW-1185">Reference proteome</keyword>
<proteinExistence type="predicted"/>
<dbReference type="EMBL" id="OBQK01000002">
    <property type="protein sequence ID" value="SOC54023.1"/>
    <property type="molecule type" value="Genomic_DNA"/>
</dbReference>
<gene>
    <name evidence="1" type="ORF">SAMN05421879_102318</name>
</gene>
<evidence type="ECO:0000313" key="2">
    <source>
        <dbReference type="Proteomes" id="UP000219688"/>
    </source>
</evidence>